<sequence>MAAYLAQRIIDGAFTYDFVISRRPDLKVGIDEYLREKGREDLITQEESSA</sequence>
<dbReference type="AlphaFoldDB" id="A0A420VJD6"/>
<protein>
    <submittedName>
        <fullName evidence="1">Uncharacterized protein</fullName>
    </submittedName>
</protein>
<accession>A0A420VJD6</accession>
<evidence type="ECO:0000313" key="1">
    <source>
        <dbReference type="EMBL" id="RKO63660.1"/>
    </source>
</evidence>
<proteinExistence type="predicted"/>
<name>A0A420VJD6_9BACI</name>
<organism evidence="1 2">
    <name type="scientific">Caldibacillus debilis GB1</name>
    <dbReference type="NCBI Taxonomy" id="1339248"/>
    <lineage>
        <taxon>Bacteria</taxon>
        <taxon>Bacillati</taxon>
        <taxon>Bacillota</taxon>
        <taxon>Bacilli</taxon>
        <taxon>Bacillales</taxon>
        <taxon>Bacillaceae</taxon>
        <taxon>Caldibacillus</taxon>
    </lineage>
</organism>
<evidence type="ECO:0000313" key="2">
    <source>
        <dbReference type="Proteomes" id="UP000286235"/>
    </source>
</evidence>
<reference evidence="1 2" key="1">
    <citation type="submission" date="2013-12" db="EMBL/GenBank/DDBJ databases">
        <title>Genome and proteome characterization of Caldibacillus debilis GB1 derived from a cellulolytic aero-tolerant co-culture.</title>
        <authorList>
            <person name="Wushke S.T."/>
            <person name="Zhang X."/>
            <person name="Fristensky B."/>
            <person name="Wilkins J.A."/>
            <person name="Levin D.B."/>
            <person name="Sparling R."/>
        </authorList>
    </citation>
    <scope>NUCLEOTIDE SEQUENCE [LARGE SCALE GENOMIC DNA]</scope>
    <source>
        <strain evidence="1 2">GB1</strain>
    </source>
</reference>
<gene>
    <name evidence="1" type="ORF">Cdeb_02730</name>
</gene>
<dbReference type="Proteomes" id="UP000286235">
    <property type="component" value="Unassembled WGS sequence"/>
</dbReference>
<keyword evidence="2" id="KW-1185">Reference proteome</keyword>
<dbReference type="RefSeq" id="WP_183041492.1">
    <property type="nucleotide sequence ID" value="NZ_AZRV01000005.1"/>
</dbReference>
<comment type="caution">
    <text evidence="1">The sequence shown here is derived from an EMBL/GenBank/DDBJ whole genome shotgun (WGS) entry which is preliminary data.</text>
</comment>
<dbReference type="EMBL" id="AZRV01000005">
    <property type="protein sequence ID" value="RKO63660.1"/>
    <property type="molecule type" value="Genomic_DNA"/>
</dbReference>